<dbReference type="Gene3D" id="3.40.50.720">
    <property type="entry name" value="NAD(P)-binding Rossmann-like Domain"/>
    <property type="match status" value="1"/>
</dbReference>
<dbReference type="AlphaFoldDB" id="A0A7V3E6L3"/>
<dbReference type="Gene3D" id="3.30.470.20">
    <property type="entry name" value="ATP-grasp fold, B domain"/>
    <property type="match status" value="1"/>
</dbReference>
<dbReference type="InterPro" id="IPR013815">
    <property type="entry name" value="ATP_grasp_subdomain_1"/>
</dbReference>
<dbReference type="InterPro" id="IPR016102">
    <property type="entry name" value="Succinyl-CoA_synth-like"/>
</dbReference>
<dbReference type="SUPFAM" id="SSF51735">
    <property type="entry name" value="NAD(P)-binding Rossmann-fold domains"/>
    <property type="match status" value="1"/>
</dbReference>
<dbReference type="EMBL" id="DSUJ01000008">
    <property type="protein sequence ID" value="HFI90319.1"/>
    <property type="molecule type" value="Genomic_DNA"/>
</dbReference>
<evidence type="ECO:0000259" key="4">
    <source>
        <dbReference type="SMART" id="SM00881"/>
    </source>
</evidence>
<dbReference type="InterPro" id="IPR051538">
    <property type="entry name" value="Acyl-CoA_Synth/Transferase"/>
</dbReference>
<sequence>MKSVFDYFFYPKTICIVGASSKPKSLGYELTKSVKLYGYTGRLVLVNPKADEILGYKCYPTINDVDVSIDLAIVMVPKQFVEDSIKDLLNKNVKAIILITAGFKETGEAGAEAEKRILSLIKNSDARMVGPNCMGIINTLPSVKMNATFVAEQPREGKMAFCSQSGAIGAAVLNSLRETDIRFGQFISVGNKADVNENDLLEYWQNNNDVGVITFYLESFVDGEKFIRFFIDGKINKPVIVLKGGRTSSGMKAASSHTGALGSSDKVVNAVLNQFGIIRADDLNDMFNTAKGFEEFPVPKGNRVAVVTNAGGPAILTVDSLEKNNLTLAELSEETKKKLREIVHPEGSVNNPVDLLPGGTADQFKAVNEILVQDKNVDVVISVFVEPIMVKALPVIEGINEIVSDKPIFQVVMPLPEFWEEYRRESKTRKPLFRFAEDPAVVINNMIKFSKKVESKRLTSQSMTLSFNLKNYSNKFLPPEIVAELVDNYELPRVKEKIVSYDQLITDNFEYPVVLKAVGEKIIHKSDLQGVVLNIKSREELINEAEKMKKNFSQKNIELNSFLVQPFLITKFELLVGAFRDSSFGPMVMFGSGGKYVEYLEDTAMRSAYLSENDIDEMINSTKIGKIIQGVRGESSVDIMKIKDAIRNLAQMMLNHAEIKEVDLNPLLVTTDNKIFAVDVRIKC</sequence>
<feature type="domain" description="CoA-binding" evidence="4">
    <location>
        <begin position="8"/>
        <end position="103"/>
    </location>
</feature>
<proteinExistence type="predicted"/>
<dbReference type="SUPFAM" id="SSF56059">
    <property type="entry name" value="Glutathione synthetase ATP-binding domain-like"/>
    <property type="match status" value="1"/>
</dbReference>
<evidence type="ECO:0000256" key="3">
    <source>
        <dbReference type="ARBA" id="ARBA00022840"/>
    </source>
</evidence>
<dbReference type="Pfam" id="PF13607">
    <property type="entry name" value="Succ_CoA_lig"/>
    <property type="match status" value="1"/>
</dbReference>
<dbReference type="Gene3D" id="3.30.1490.20">
    <property type="entry name" value="ATP-grasp fold, A domain"/>
    <property type="match status" value="1"/>
</dbReference>
<gene>
    <name evidence="5" type="ORF">ENS31_02175</name>
</gene>
<dbReference type="Pfam" id="PF13380">
    <property type="entry name" value="CoA_binding_2"/>
    <property type="match status" value="1"/>
</dbReference>
<dbReference type="Gene3D" id="3.40.50.261">
    <property type="entry name" value="Succinyl-CoA synthetase domains"/>
    <property type="match status" value="2"/>
</dbReference>
<dbReference type="SUPFAM" id="SSF52210">
    <property type="entry name" value="Succinyl-CoA synthetase domains"/>
    <property type="match status" value="2"/>
</dbReference>
<dbReference type="PANTHER" id="PTHR43334">
    <property type="entry name" value="ACETATE--COA LIGASE [ADP-FORMING]"/>
    <property type="match status" value="1"/>
</dbReference>
<dbReference type="SMART" id="SM00881">
    <property type="entry name" value="CoA_binding"/>
    <property type="match status" value="1"/>
</dbReference>
<dbReference type="InterPro" id="IPR032875">
    <property type="entry name" value="Succ_CoA_lig_flav_dom"/>
</dbReference>
<comment type="caution">
    <text evidence="5">The sequence shown here is derived from an EMBL/GenBank/DDBJ whole genome shotgun (WGS) entry which is preliminary data.</text>
</comment>
<organism evidence="5">
    <name type="scientific">Ignavibacterium album</name>
    <dbReference type="NCBI Taxonomy" id="591197"/>
    <lineage>
        <taxon>Bacteria</taxon>
        <taxon>Pseudomonadati</taxon>
        <taxon>Ignavibacteriota</taxon>
        <taxon>Ignavibacteria</taxon>
        <taxon>Ignavibacteriales</taxon>
        <taxon>Ignavibacteriaceae</taxon>
        <taxon>Ignavibacterium</taxon>
    </lineage>
</organism>
<reference evidence="5" key="1">
    <citation type="journal article" date="2020" name="mSystems">
        <title>Genome- and Community-Level Interaction Insights into Carbon Utilization and Element Cycling Functions of Hydrothermarchaeota in Hydrothermal Sediment.</title>
        <authorList>
            <person name="Zhou Z."/>
            <person name="Liu Y."/>
            <person name="Xu W."/>
            <person name="Pan J."/>
            <person name="Luo Z.H."/>
            <person name="Li M."/>
        </authorList>
    </citation>
    <scope>NUCLEOTIDE SEQUENCE [LARGE SCALE GENOMIC DNA]</scope>
    <source>
        <strain evidence="5">SpSt-479</strain>
    </source>
</reference>
<evidence type="ECO:0000256" key="1">
    <source>
        <dbReference type="ARBA" id="ARBA00022598"/>
    </source>
</evidence>
<dbReference type="GO" id="GO:0005524">
    <property type="term" value="F:ATP binding"/>
    <property type="evidence" value="ECO:0007669"/>
    <property type="project" value="UniProtKB-KW"/>
</dbReference>
<dbReference type="Pfam" id="PF19045">
    <property type="entry name" value="Ligase_CoA_2"/>
    <property type="match status" value="1"/>
</dbReference>
<keyword evidence="2" id="KW-0547">Nucleotide-binding</keyword>
<dbReference type="GO" id="GO:0043758">
    <property type="term" value="F:acetate-CoA ligase (ADP-forming) activity"/>
    <property type="evidence" value="ECO:0007669"/>
    <property type="project" value="InterPro"/>
</dbReference>
<dbReference type="InterPro" id="IPR036291">
    <property type="entry name" value="NAD(P)-bd_dom_sf"/>
</dbReference>
<accession>A0A7V3E6L3</accession>
<dbReference type="InterPro" id="IPR003781">
    <property type="entry name" value="CoA-bd"/>
</dbReference>
<name>A0A7V3E6L3_9BACT</name>
<dbReference type="PANTHER" id="PTHR43334:SF2">
    <property type="entry name" value="ACETATE--COA LIGASE [ADP-FORMING]"/>
    <property type="match status" value="1"/>
</dbReference>
<protein>
    <submittedName>
        <fullName evidence="5">Acetyl-CoA synthetase</fullName>
    </submittedName>
</protein>
<dbReference type="InterPro" id="IPR043938">
    <property type="entry name" value="Ligase_CoA_dom"/>
</dbReference>
<evidence type="ECO:0000256" key="2">
    <source>
        <dbReference type="ARBA" id="ARBA00022741"/>
    </source>
</evidence>
<dbReference type="Pfam" id="PF13549">
    <property type="entry name" value="ATP-grasp_5"/>
    <property type="match status" value="1"/>
</dbReference>
<keyword evidence="3" id="KW-0067">ATP-binding</keyword>
<evidence type="ECO:0000313" key="5">
    <source>
        <dbReference type="EMBL" id="HFI90319.1"/>
    </source>
</evidence>
<keyword evidence="1" id="KW-0436">Ligase</keyword>